<reference evidence="4" key="1">
    <citation type="submission" date="2023-03" db="EMBL/GenBank/DDBJ databases">
        <authorList>
            <person name="Shen W."/>
            <person name="Cai J."/>
        </authorList>
    </citation>
    <scope>NUCLEOTIDE SEQUENCE</scope>
    <source>
        <strain evidence="4">P96-3</strain>
    </source>
</reference>
<keyword evidence="1 4" id="KW-0328">Glycosyltransferase</keyword>
<dbReference type="EMBL" id="JARQBZ010000026">
    <property type="protein sequence ID" value="MDT2834803.1"/>
    <property type="molecule type" value="Genomic_DNA"/>
</dbReference>
<dbReference type="Proteomes" id="UP001268577">
    <property type="component" value="Unassembled WGS sequence"/>
</dbReference>
<dbReference type="SUPFAM" id="SSF53756">
    <property type="entry name" value="UDP-Glycosyltransferase/glycogen phosphorylase"/>
    <property type="match status" value="1"/>
</dbReference>
<organism evidence="4 5">
    <name type="scientific">Vagococcus carniphilus</name>
    <dbReference type="NCBI Taxonomy" id="218144"/>
    <lineage>
        <taxon>Bacteria</taxon>
        <taxon>Bacillati</taxon>
        <taxon>Bacillota</taxon>
        <taxon>Bacilli</taxon>
        <taxon>Lactobacillales</taxon>
        <taxon>Enterococcaceae</taxon>
        <taxon>Vagococcus</taxon>
    </lineage>
</organism>
<evidence type="ECO:0000259" key="3">
    <source>
        <dbReference type="Pfam" id="PF00534"/>
    </source>
</evidence>
<proteinExistence type="predicted"/>
<dbReference type="PANTHER" id="PTHR12526">
    <property type="entry name" value="GLYCOSYLTRANSFERASE"/>
    <property type="match status" value="1"/>
</dbReference>
<gene>
    <name evidence="4" type="ORF">P7H70_12215</name>
</gene>
<dbReference type="EC" id="2.4.-.-" evidence="4"/>
<protein>
    <submittedName>
        <fullName evidence="4">Glycosyltransferase</fullName>
        <ecNumber evidence="4">2.4.-.-</ecNumber>
    </submittedName>
</protein>
<dbReference type="Pfam" id="PF00534">
    <property type="entry name" value="Glycos_transf_1"/>
    <property type="match status" value="1"/>
</dbReference>
<dbReference type="RefSeq" id="WP_311985571.1">
    <property type="nucleotide sequence ID" value="NZ_JARQBZ010000026.1"/>
</dbReference>
<sequence length="447" mass="53107">MYDYFQESVGNNVYSREDYHRKWQNNSNYHIEYVPNTTDIKVFYQEEYICYAHFFDNRYQRVSYINYFDGPYETRRKVKREIYDARGFLSNVKILGEKQQVLTESYYSPSGEEKIICYYNFKQELSRIQLLNYKNESFYFKNKNDWQAFFLDEINQEDVLFFSDRTQSVIESVTLMKTKAKLIPVIHNVHLRAPFEPKTSEITSPYQELFNQLDYTTALVASTTHQAEELNQRLPENVKAYPIPVGYIKEIKQVTFKKRNPYKLICMARYYSEKQLLHQIKIVEELLPKFPKLELHLFGYGDATDNFKEEKMLKSYVKKNQLEKHVFFRGYLTDLESEYNNAGAMLLTSSIEGFCLSLLEAVEHGVPVISYDIRYGPSEIIEDGKNGYLIKKNDNTQMKEKLDKLLSHPELQNEMSNNAYEVAKKFNQENIKKKWQQLLENEKGLTK</sequence>
<comment type="caution">
    <text evidence="4">The sequence shown here is derived from an EMBL/GenBank/DDBJ whole genome shotgun (WGS) entry which is preliminary data.</text>
</comment>
<dbReference type="AlphaFoldDB" id="A0AAW8UCX9"/>
<dbReference type="Gene3D" id="3.40.50.2000">
    <property type="entry name" value="Glycogen Phosphorylase B"/>
    <property type="match status" value="2"/>
</dbReference>
<dbReference type="InterPro" id="IPR001296">
    <property type="entry name" value="Glyco_trans_1"/>
</dbReference>
<name>A0AAW8UCX9_9ENTE</name>
<accession>A0AAW8UCX9</accession>
<evidence type="ECO:0000313" key="4">
    <source>
        <dbReference type="EMBL" id="MDT2834803.1"/>
    </source>
</evidence>
<feature type="domain" description="Glycosyl transferase family 1" evidence="3">
    <location>
        <begin position="249"/>
        <end position="421"/>
    </location>
</feature>
<dbReference type="GO" id="GO:0016757">
    <property type="term" value="F:glycosyltransferase activity"/>
    <property type="evidence" value="ECO:0007669"/>
    <property type="project" value="UniProtKB-KW"/>
</dbReference>
<dbReference type="PANTHER" id="PTHR12526:SF629">
    <property type="entry name" value="TEICHURONIC ACID BIOSYNTHESIS GLYCOSYLTRANSFERASE TUAH-RELATED"/>
    <property type="match status" value="1"/>
</dbReference>
<evidence type="ECO:0000256" key="1">
    <source>
        <dbReference type="ARBA" id="ARBA00022676"/>
    </source>
</evidence>
<evidence type="ECO:0000313" key="5">
    <source>
        <dbReference type="Proteomes" id="UP001268577"/>
    </source>
</evidence>
<keyword evidence="2 4" id="KW-0808">Transferase</keyword>
<evidence type="ECO:0000256" key="2">
    <source>
        <dbReference type="ARBA" id="ARBA00022679"/>
    </source>
</evidence>